<comment type="caution">
    <text evidence="1">The sequence shown here is derived from an EMBL/GenBank/DDBJ whole genome shotgun (WGS) entry which is preliminary data.</text>
</comment>
<dbReference type="AlphaFoldDB" id="A0AAW7ZBE4"/>
<evidence type="ECO:0000313" key="2">
    <source>
        <dbReference type="Proteomes" id="UP001172911"/>
    </source>
</evidence>
<sequence>MSEFTRNDANDLAKRVAEKFGYEEKNSNMYHTEEINNKIIRLASEIATEAILEYHKKTSPQK</sequence>
<name>A0AAW7ZBE4_9FIRM</name>
<accession>A0AAW7ZBE4</accession>
<dbReference type="Proteomes" id="UP001172911">
    <property type="component" value="Unassembled WGS sequence"/>
</dbReference>
<reference evidence="1" key="2">
    <citation type="submission" date="2023-03" db="EMBL/GenBank/DDBJ databases">
        <authorList>
            <person name="Zhang Z."/>
        </authorList>
    </citation>
    <scope>NUCLEOTIDE SEQUENCE</scope>
    <source>
        <strain evidence="1">DSA</strain>
    </source>
</reference>
<proteinExistence type="predicted"/>
<protein>
    <submittedName>
        <fullName evidence="1">Uncharacterized protein</fullName>
    </submittedName>
</protein>
<organism evidence="1 2">
    <name type="scientific">Desulforamulus aquiferis</name>
    <dbReference type="NCBI Taxonomy" id="1397668"/>
    <lineage>
        <taxon>Bacteria</taxon>
        <taxon>Bacillati</taxon>
        <taxon>Bacillota</taxon>
        <taxon>Clostridia</taxon>
        <taxon>Eubacteriales</taxon>
        <taxon>Peptococcaceae</taxon>
        <taxon>Desulforamulus</taxon>
    </lineage>
</organism>
<gene>
    <name evidence="1" type="ORF">P6N53_07240</name>
</gene>
<dbReference type="RefSeq" id="WP_304542120.1">
    <property type="nucleotide sequence ID" value="NZ_JARPTC010000009.1"/>
</dbReference>
<dbReference type="EMBL" id="JARPTC010000009">
    <property type="protein sequence ID" value="MDO7787007.1"/>
    <property type="molecule type" value="Genomic_DNA"/>
</dbReference>
<reference evidence="1" key="1">
    <citation type="journal article" date="2023" name="J. Hazard. Mater.">
        <title>Anaerobic biodegradation of pyrene and benzo[a]pyrene by a new sulfate-reducing Desulforamulus aquiferis strain DSA.</title>
        <authorList>
            <person name="Zhang Z."/>
            <person name="Sun J."/>
            <person name="Gong X."/>
            <person name="Wang C."/>
            <person name="Wang H."/>
        </authorList>
    </citation>
    <scope>NUCLEOTIDE SEQUENCE</scope>
    <source>
        <strain evidence="1">DSA</strain>
    </source>
</reference>
<keyword evidence="2" id="KW-1185">Reference proteome</keyword>
<evidence type="ECO:0000313" key="1">
    <source>
        <dbReference type="EMBL" id="MDO7787007.1"/>
    </source>
</evidence>